<dbReference type="InterPro" id="IPR011048">
    <property type="entry name" value="Haem_d1_sf"/>
</dbReference>
<evidence type="ECO:0000313" key="3">
    <source>
        <dbReference type="Proteomes" id="UP000198597"/>
    </source>
</evidence>
<evidence type="ECO:0000256" key="1">
    <source>
        <dbReference type="ARBA" id="ARBA00005564"/>
    </source>
</evidence>
<keyword evidence="3" id="KW-1185">Reference proteome</keyword>
<dbReference type="STRING" id="94869.SAMN04488529_109105"/>
<sequence length="341" mass="37942">MNTYRGYIGTYTKGESEGIYNFSLDNTTGLISNISLASKIENPTYLTINSNTRKLYSVIKLNDENNNICGGVASFNINDDFTLTYLNSSSSSGKPPCYVSLDNINNTVFSGNYHEKNIISYSLKETGELNNIISEIIHKDKSHIHFVDLTPDKKYLCAVDLGHDEVILYNYNQGFIGNRLILKVKKGSGPRHIVFHPNGKFAYLICESSSEIVILSYDSILGFNILNYISTVPENFNGINSAAAIRISSDGKFLYGSNRGDNSLVVYSICNSTGNLTLINIYRTYGDGPRDFNLTPNEDFIVICNELTNNLTVYKRDILNGTLSLVQKNINVPTPVCITFL</sequence>
<dbReference type="Gene3D" id="2.130.10.10">
    <property type="entry name" value="YVTN repeat-like/Quinoprotein amine dehydrogenase"/>
    <property type="match status" value="1"/>
</dbReference>
<reference evidence="2 3" key="1">
    <citation type="submission" date="2016-10" db="EMBL/GenBank/DDBJ databases">
        <authorList>
            <person name="de Groot N.N."/>
        </authorList>
    </citation>
    <scope>NUCLEOTIDE SEQUENCE [LARGE SCALE GENOMIC DNA]</scope>
    <source>
        <strain evidence="2 3">DSM 12272</strain>
    </source>
</reference>
<dbReference type="OrthoDB" id="9790815at2"/>
<dbReference type="Proteomes" id="UP000198597">
    <property type="component" value="Unassembled WGS sequence"/>
</dbReference>
<dbReference type="GO" id="GO:0005829">
    <property type="term" value="C:cytosol"/>
    <property type="evidence" value="ECO:0007669"/>
    <property type="project" value="TreeGrafter"/>
</dbReference>
<dbReference type="PANTHER" id="PTHR30344">
    <property type="entry name" value="6-PHOSPHOGLUCONOLACTONASE-RELATED"/>
    <property type="match status" value="1"/>
</dbReference>
<proteinExistence type="inferred from homology"/>
<protein>
    <submittedName>
        <fullName evidence="2">6-phosphogluconolactonase</fullName>
    </submittedName>
</protein>
<evidence type="ECO:0000313" key="2">
    <source>
        <dbReference type="EMBL" id="SDP62104.1"/>
    </source>
</evidence>
<dbReference type="InterPro" id="IPR050282">
    <property type="entry name" value="Cycloisomerase_2"/>
</dbReference>
<dbReference type="InterPro" id="IPR015943">
    <property type="entry name" value="WD40/YVTN_repeat-like_dom_sf"/>
</dbReference>
<dbReference type="InterPro" id="IPR019405">
    <property type="entry name" value="Lactonase_7-beta_prop"/>
</dbReference>
<dbReference type="EMBL" id="FNJM01000009">
    <property type="protein sequence ID" value="SDP62104.1"/>
    <property type="molecule type" value="Genomic_DNA"/>
</dbReference>
<name>A0A1H0U7H1_9CLOT</name>
<dbReference type="AlphaFoldDB" id="A0A1H0U7H1"/>
<accession>A0A1H0U7H1</accession>
<dbReference type="SUPFAM" id="SSF51004">
    <property type="entry name" value="C-terminal (heme d1) domain of cytochrome cd1-nitrite reductase"/>
    <property type="match status" value="1"/>
</dbReference>
<organism evidence="2 3">
    <name type="scientific">Clostridium gasigenes</name>
    <dbReference type="NCBI Taxonomy" id="94869"/>
    <lineage>
        <taxon>Bacteria</taxon>
        <taxon>Bacillati</taxon>
        <taxon>Bacillota</taxon>
        <taxon>Clostridia</taxon>
        <taxon>Eubacteriales</taxon>
        <taxon>Clostridiaceae</taxon>
        <taxon>Clostridium</taxon>
    </lineage>
</organism>
<dbReference type="GO" id="GO:0017057">
    <property type="term" value="F:6-phosphogluconolactonase activity"/>
    <property type="evidence" value="ECO:0007669"/>
    <property type="project" value="TreeGrafter"/>
</dbReference>
<dbReference type="RefSeq" id="WP_089971136.1">
    <property type="nucleotide sequence ID" value="NZ_FNJM01000009.1"/>
</dbReference>
<dbReference type="Pfam" id="PF10282">
    <property type="entry name" value="Lactonase"/>
    <property type="match status" value="1"/>
</dbReference>
<dbReference type="PANTHER" id="PTHR30344:SF1">
    <property type="entry name" value="6-PHOSPHOGLUCONOLACTONASE"/>
    <property type="match status" value="1"/>
</dbReference>
<comment type="similarity">
    <text evidence="1">Belongs to the cycloisomerase 2 family.</text>
</comment>
<gene>
    <name evidence="2" type="ORF">SAMN04488529_109105</name>
</gene>